<dbReference type="KEGG" id="agf:ET445_16895"/>
<keyword evidence="3" id="KW-0067">ATP-binding</keyword>
<evidence type="ECO:0000313" key="5">
    <source>
        <dbReference type="EMBL" id="QAY74762.1"/>
    </source>
</evidence>
<keyword evidence="2" id="KW-0547">Nucleotide-binding</keyword>
<dbReference type="Gene3D" id="3.40.50.720">
    <property type="entry name" value="NAD(P)-binding Rossmann-like Domain"/>
    <property type="match status" value="1"/>
</dbReference>
<accession>A0A4P6FF44</accession>
<dbReference type="OrthoDB" id="9804286at2"/>
<sequence length="415" mass="42997">MALPPLVEPADALPPREQARVDRQLRLPELGELGQRRLRAARVCVVGAGGLGAPALLSLAAAGVGTIGIVDDDVVELSNLHRQPVHGVADVGRPKVVSAAETIAAIAPDTAIRTHEVRIDRSNASEILAEYDLVLDGTDTFETRYLIGDVCDELGIPLVWASVLRFDAQLSVFWSRPTGGDPVRLRDLFPEPPAPGEVPSCAEAGVMGALCTQVGAMMASEAIKLIAGIGEPLLGRVLVIDSLTARQREIPLKRADVSSGALPVVRAVSEASGRTPAPEPAPAPLPDIERVDPAALADLLAARTAGAARFALVDVREPGEFAAGAIDGAVLLPLGEVLRDPDAALASLEALAGTEVVVHCHFEARAERAAIALARAGVESGVRVRVLAGGFVDWPGPVRVGAAPVADGHAPRATA</sequence>
<dbReference type="Pfam" id="PF00581">
    <property type="entry name" value="Rhodanese"/>
    <property type="match status" value="1"/>
</dbReference>
<dbReference type="InterPro" id="IPR036873">
    <property type="entry name" value="Rhodanese-like_dom_sf"/>
</dbReference>
<dbReference type="SMART" id="SM00450">
    <property type="entry name" value="RHOD"/>
    <property type="match status" value="1"/>
</dbReference>
<evidence type="ECO:0000256" key="1">
    <source>
        <dbReference type="ARBA" id="ARBA00022679"/>
    </source>
</evidence>
<dbReference type="GO" id="GO:0008146">
    <property type="term" value="F:sulfotransferase activity"/>
    <property type="evidence" value="ECO:0007669"/>
    <property type="project" value="TreeGrafter"/>
</dbReference>
<name>A0A4P6FF44_9MICO</name>
<dbReference type="InterPro" id="IPR045886">
    <property type="entry name" value="ThiF/MoeB/HesA"/>
</dbReference>
<dbReference type="InterPro" id="IPR001763">
    <property type="entry name" value="Rhodanese-like_dom"/>
</dbReference>
<dbReference type="CDD" id="cd00757">
    <property type="entry name" value="ThiF_MoeB_HesA_family"/>
    <property type="match status" value="1"/>
</dbReference>
<dbReference type="InterPro" id="IPR000594">
    <property type="entry name" value="ThiF_NAD_FAD-bd"/>
</dbReference>
<feature type="domain" description="Rhodanese" evidence="4">
    <location>
        <begin position="306"/>
        <end position="400"/>
    </location>
</feature>
<evidence type="ECO:0000313" key="6">
    <source>
        <dbReference type="Proteomes" id="UP000291259"/>
    </source>
</evidence>
<evidence type="ECO:0000256" key="3">
    <source>
        <dbReference type="ARBA" id="ARBA00022840"/>
    </source>
</evidence>
<dbReference type="SUPFAM" id="SSF52821">
    <property type="entry name" value="Rhodanese/Cell cycle control phosphatase"/>
    <property type="match status" value="1"/>
</dbReference>
<dbReference type="PANTHER" id="PTHR10953">
    <property type="entry name" value="UBIQUITIN-ACTIVATING ENZYME E1"/>
    <property type="match status" value="1"/>
</dbReference>
<dbReference type="Pfam" id="PF00899">
    <property type="entry name" value="ThiF"/>
    <property type="match status" value="1"/>
</dbReference>
<dbReference type="Proteomes" id="UP000291259">
    <property type="component" value="Chromosome"/>
</dbReference>
<dbReference type="Gene3D" id="3.40.250.10">
    <property type="entry name" value="Rhodanese-like domain"/>
    <property type="match status" value="1"/>
</dbReference>
<dbReference type="GO" id="GO:0004792">
    <property type="term" value="F:thiosulfate-cyanide sulfurtransferase activity"/>
    <property type="evidence" value="ECO:0007669"/>
    <property type="project" value="TreeGrafter"/>
</dbReference>
<reference evidence="5 6" key="1">
    <citation type="submission" date="2019-01" db="EMBL/GenBank/DDBJ databases">
        <title>Genome sequencing of strain FW100M-8.</title>
        <authorList>
            <person name="Heo J."/>
            <person name="Kim S.-J."/>
            <person name="Kim J.-S."/>
            <person name="Hong S.-B."/>
            <person name="Kwon S.-W."/>
        </authorList>
    </citation>
    <scope>NUCLEOTIDE SEQUENCE [LARGE SCALE GENOMIC DNA]</scope>
    <source>
        <strain evidence="5 6">FW100M-8</strain>
    </source>
</reference>
<evidence type="ECO:0000259" key="4">
    <source>
        <dbReference type="PROSITE" id="PS50206"/>
    </source>
</evidence>
<dbReference type="SUPFAM" id="SSF69572">
    <property type="entry name" value="Activating enzymes of the ubiquitin-like proteins"/>
    <property type="match status" value="1"/>
</dbReference>
<dbReference type="AlphaFoldDB" id="A0A4P6FF44"/>
<organism evidence="5 6">
    <name type="scientific">Agromyces protaetiae</name>
    <dbReference type="NCBI Taxonomy" id="2509455"/>
    <lineage>
        <taxon>Bacteria</taxon>
        <taxon>Bacillati</taxon>
        <taxon>Actinomycetota</taxon>
        <taxon>Actinomycetes</taxon>
        <taxon>Micrococcales</taxon>
        <taxon>Microbacteriaceae</taxon>
        <taxon>Agromyces</taxon>
    </lineage>
</organism>
<dbReference type="GO" id="GO:0005829">
    <property type="term" value="C:cytosol"/>
    <property type="evidence" value="ECO:0007669"/>
    <property type="project" value="TreeGrafter"/>
</dbReference>
<dbReference type="FunFam" id="3.40.50.720:FF:000033">
    <property type="entry name" value="Adenylyltransferase and sulfurtransferase MOCS3"/>
    <property type="match status" value="1"/>
</dbReference>
<evidence type="ECO:0000256" key="2">
    <source>
        <dbReference type="ARBA" id="ARBA00022741"/>
    </source>
</evidence>
<dbReference type="RefSeq" id="WP_129192305.1">
    <property type="nucleotide sequence ID" value="NZ_CP035491.1"/>
</dbReference>
<keyword evidence="6" id="KW-1185">Reference proteome</keyword>
<dbReference type="PANTHER" id="PTHR10953:SF102">
    <property type="entry name" value="ADENYLYLTRANSFERASE AND SULFURTRANSFERASE MOCS3"/>
    <property type="match status" value="1"/>
</dbReference>
<proteinExistence type="predicted"/>
<keyword evidence="1" id="KW-0808">Transferase</keyword>
<dbReference type="GO" id="GO:0005524">
    <property type="term" value="F:ATP binding"/>
    <property type="evidence" value="ECO:0007669"/>
    <property type="project" value="UniProtKB-KW"/>
</dbReference>
<dbReference type="PROSITE" id="PS50206">
    <property type="entry name" value="RHODANESE_3"/>
    <property type="match status" value="1"/>
</dbReference>
<protein>
    <recommendedName>
        <fullName evidence="4">Rhodanese domain-containing protein</fullName>
    </recommendedName>
</protein>
<dbReference type="CDD" id="cd00158">
    <property type="entry name" value="RHOD"/>
    <property type="match status" value="1"/>
</dbReference>
<dbReference type="GO" id="GO:0008641">
    <property type="term" value="F:ubiquitin-like modifier activating enzyme activity"/>
    <property type="evidence" value="ECO:0007669"/>
    <property type="project" value="InterPro"/>
</dbReference>
<dbReference type="EMBL" id="CP035491">
    <property type="protein sequence ID" value="QAY74762.1"/>
    <property type="molecule type" value="Genomic_DNA"/>
</dbReference>
<dbReference type="GO" id="GO:0016779">
    <property type="term" value="F:nucleotidyltransferase activity"/>
    <property type="evidence" value="ECO:0007669"/>
    <property type="project" value="TreeGrafter"/>
</dbReference>
<gene>
    <name evidence="5" type="ORF">ET445_16895</name>
</gene>
<dbReference type="InterPro" id="IPR035985">
    <property type="entry name" value="Ubiquitin-activating_enz"/>
</dbReference>